<protein>
    <submittedName>
        <fullName evidence="1">Uncharacterized protein</fullName>
    </submittedName>
</protein>
<evidence type="ECO:0000313" key="2">
    <source>
        <dbReference type="Proteomes" id="UP001652431"/>
    </source>
</evidence>
<comment type="caution">
    <text evidence="1">The sequence shown here is derived from an EMBL/GenBank/DDBJ whole genome shotgun (WGS) entry which is preliminary data.</text>
</comment>
<organism evidence="1 2">
    <name type="scientific">Dorea acetigenes</name>
    <dbReference type="NCBI Taxonomy" id="2981787"/>
    <lineage>
        <taxon>Bacteria</taxon>
        <taxon>Bacillati</taxon>
        <taxon>Bacillota</taxon>
        <taxon>Clostridia</taxon>
        <taxon>Lachnospirales</taxon>
        <taxon>Lachnospiraceae</taxon>
        <taxon>Dorea</taxon>
    </lineage>
</organism>
<proteinExistence type="predicted"/>
<sequence>MKYYRHLYLEEGLEKKKEKIISKLEKNKLQRNTHLIVLSANEKNHLDIIHSAFLLQPGYPGKNRLVVGIAGSYDGALELVEKIAGDVYKETGDVDIRNYIMSKEQGD</sequence>
<dbReference type="RefSeq" id="WP_158367835.1">
    <property type="nucleotide sequence ID" value="NZ_JAOQJU010000002.1"/>
</dbReference>
<gene>
    <name evidence="1" type="ORF">OCV99_02505</name>
</gene>
<keyword evidence="2" id="KW-1185">Reference proteome</keyword>
<name>A0ABT2RJ45_9FIRM</name>
<evidence type="ECO:0000313" key="1">
    <source>
        <dbReference type="EMBL" id="MCU6685434.1"/>
    </source>
</evidence>
<accession>A0ABT2RJ45</accession>
<dbReference type="EMBL" id="JAOQJU010000002">
    <property type="protein sequence ID" value="MCU6685434.1"/>
    <property type="molecule type" value="Genomic_DNA"/>
</dbReference>
<dbReference type="Proteomes" id="UP001652431">
    <property type="component" value="Unassembled WGS sequence"/>
</dbReference>
<reference evidence="1 2" key="1">
    <citation type="journal article" date="2021" name="ISME Commun">
        <title>Automated analysis of genomic sequences facilitates high-throughput and comprehensive description of bacteria.</title>
        <authorList>
            <person name="Hitch T.C.A."/>
        </authorList>
    </citation>
    <scope>NUCLEOTIDE SEQUENCE [LARGE SCALE GENOMIC DNA]</scope>
    <source>
        <strain evidence="1 2">Sanger_03</strain>
    </source>
</reference>